<feature type="transmembrane region" description="Helical" evidence="1">
    <location>
        <begin position="105"/>
        <end position="126"/>
    </location>
</feature>
<keyword evidence="1" id="KW-0812">Transmembrane</keyword>
<gene>
    <name evidence="2" type="ORF">UFJFPfDIW6_00018</name>
</gene>
<evidence type="ECO:0000313" key="2">
    <source>
        <dbReference type="EMBL" id="UNY42226.1"/>
    </source>
</evidence>
<organism evidence="2 3">
    <name type="scientific">Pseudomonas phage UFJF_PfDIW6</name>
    <dbReference type="NCBI Taxonomy" id="2927622"/>
    <lineage>
        <taxon>Viruses</taxon>
        <taxon>Duplodnaviria</taxon>
        <taxon>Heunggongvirae</taxon>
        <taxon>Uroviricota</taxon>
        <taxon>Caudoviricetes</taxon>
        <taxon>Purivirus</taxon>
        <taxon>Purivirus UFJFPfDIW6</taxon>
    </lineage>
</organism>
<keyword evidence="1" id="KW-1133">Transmembrane helix</keyword>
<reference evidence="2" key="2">
    <citation type="journal article" date="2022" name="Viruses">
        <title>Genomic characterization of UFJF_PfDIW6: a novel lytic Pseudomonas fluorescens-phage with potential for biocontrol in the dairy industry.</title>
        <authorList>
            <person name="Hungaro H.M."/>
            <person name="Vidigal P.M.P."/>
            <person name="Nascimento E.C."/>
            <person name="Oliveira F.G.C."/>
            <person name="Gontijo M.T.P."/>
            <person name="Lopez M.E.S."/>
        </authorList>
    </citation>
    <scope>NUCLEOTIDE SEQUENCE</scope>
</reference>
<evidence type="ECO:0000256" key="1">
    <source>
        <dbReference type="SAM" id="Phobius"/>
    </source>
</evidence>
<reference evidence="2" key="1">
    <citation type="journal article" date="2022" name="Food Microbiol.">
        <title>Lytic bacteriophages UFJF_PfDIW6 and UFJF_PfSW6 prevent Pseudomonas fluorescens growth in vitro and the proteolytic-caused spoilage of raw milk during chilled storage.</title>
        <authorList>
            <person name="Nascimento E.C.D."/>
            <person name="Sabino M.C."/>
            <person name="Corguinha L.D.R."/>
            <person name="Targino B.N."/>
            <person name="Lange C.C."/>
            <person name="Pinto C.L.O."/>
            <person name="Pinto P.F."/>
            <person name="Vidigal P.M.P."/>
            <person name="Sant'Ana A.S."/>
            <person name="Hungaro H.M."/>
        </authorList>
    </citation>
    <scope>NUCLEOTIDE SEQUENCE</scope>
</reference>
<keyword evidence="1" id="KW-0472">Membrane</keyword>
<sequence length="209" mass="22825">MALLSKVKAMGRYALVLAAPLLMAGCVKQHAKWNEVPLNPPILFPYTSPSSAHVPQRGSPIYQGLAQKDSPAQSNASTSFAGAQTYTRSSWGGSGRGAYRSRNGYRWLAVAVLILFFVAPLVWFFYPSVRRATRSKPAPAPVTPVPQLPPKETWSAKGLCLLCGSRMIERVAKRGKHKGKPFYGCTKYPQCKGIRVEIPQTNPPSESPP</sequence>
<proteinExistence type="predicted"/>
<keyword evidence="3" id="KW-1185">Reference proteome</keyword>
<dbReference type="EMBL" id="OM418631">
    <property type="protein sequence ID" value="UNY42226.1"/>
    <property type="molecule type" value="Genomic_DNA"/>
</dbReference>
<name>A0AAE9G8X8_9CAUD</name>
<accession>A0AAE9G8X8</accession>
<evidence type="ECO:0000313" key="3">
    <source>
        <dbReference type="Proteomes" id="UP000831576"/>
    </source>
</evidence>
<dbReference type="Gene3D" id="3.30.65.10">
    <property type="entry name" value="Bacterial Topoisomerase I, domain 1"/>
    <property type="match status" value="1"/>
</dbReference>
<dbReference type="Proteomes" id="UP000831576">
    <property type="component" value="Segment"/>
</dbReference>
<protein>
    <submittedName>
        <fullName evidence="2">Topoisomerase</fullName>
    </submittedName>
</protein>